<dbReference type="PANTHER" id="PTHR13318:SF95">
    <property type="entry name" value="F-BOX PROTEIN YLR352W"/>
    <property type="match status" value="1"/>
</dbReference>
<protein>
    <recommendedName>
        <fullName evidence="4">F-box domain-containing protein</fullName>
    </recommendedName>
</protein>
<dbReference type="EMBL" id="PYSW02000039">
    <property type="protein sequence ID" value="KAG2375345.1"/>
    <property type="molecule type" value="Genomic_DNA"/>
</dbReference>
<dbReference type="InterPro" id="IPR032675">
    <property type="entry name" value="LRR_dom_sf"/>
</dbReference>
<dbReference type="GO" id="GO:0019005">
    <property type="term" value="C:SCF ubiquitin ligase complex"/>
    <property type="evidence" value="ECO:0007669"/>
    <property type="project" value="TreeGrafter"/>
</dbReference>
<dbReference type="PANTHER" id="PTHR13318">
    <property type="entry name" value="PARTNER OF PAIRED, ISOFORM B-RELATED"/>
    <property type="match status" value="1"/>
</dbReference>
<dbReference type="GO" id="GO:0031146">
    <property type="term" value="P:SCF-dependent proteasomal ubiquitin-dependent protein catabolic process"/>
    <property type="evidence" value="ECO:0007669"/>
    <property type="project" value="TreeGrafter"/>
</dbReference>
<dbReference type="Proteomes" id="UP000816034">
    <property type="component" value="Unassembled WGS sequence"/>
</dbReference>
<organism evidence="2 3">
    <name type="scientific">Naegleria lovaniensis</name>
    <name type="common">Amoeba</name>
    <dbReference type="NCBI Taxonomy" id="51637"/>
    <lineage>
        <taxon>Eukaryota</taxon>
        <taxon>Discoba</taxon>
        <taxon>Heterolobosea</taxon>
        <taxon>Tetramitia</taxon>
        <taxon>Eutetramitia</taxon>
        <taxon>Vahlkampfiidae</taxon>
        <taxon>Naegleria</taxon>
    </lineage>
</organism>
<evidence type="ECO:0000313" key="2">
    <source>
        <dbReference type="EMBL" id="KAG2375345.1"/>
    </source>
</evidence>
<dbReference type="Gene3D" id="3.80.10.10">
    <property type="entry name" value="Ribonuclease Inhibitor"/>
    <property type="match status" value="2"/>
</dbReference>
<name>A0AA88GD55_NAELO</name>
<dbReference type="GeneID" id="68102422"/>
<evidence type="ECO:0008006" key="4">
    <source>
        <dbReference type="Google" id="ProtNLM"/>
    </source>
</evidence>
<evidence type="ECO:0000313" key="3">
    <source>
        <dbReference type="Proteomes" id="UP000816034"/>
    </source>
</evidence>
<feature type="region of interest" description="Disordered" evidence="1">
    <location>
        <begin position="1"/>
        <end position="58"/>
    </location>
</feature>
<gene>
    <name evidence="2" type="ORF">C9374_009968</name>
</gene>
<dbReference type="AlphaFoldDB" id="A0AA88GD55"/>
<accession>A0AA88GD55</accession>
<dbReference type="RefSeq" id="XP_044544519.1">
    <property type="nucleotide sequence ID" value="XM_044700213.1"/>
</dbReference>
<dbReference type="SUPFAM" id="SSF52047">
    <property type="entry name" value="RNI-like"/>
    <property type="match status" value="2"/>
</dbReference>
<keyword evidence="3" id="KW-1185">Reference proteome</keyword>
<comment type="caution">
    <text evidence="2">The sequence shown here is derived from an EMBL/GenBank/DDBJ whole genome shotgun (WGS) entry which is preliminary data.</text>
</comment>
<reference evidence="2 3" key="1">
    <citation type="journal article" date="2018" name="BMC Genomics">
        <title>The genome of Naegleria lovaniensis, the basis for a comparative approach to unravel pathogenicity factors of the human pathogenic amoeba N. fowleri.</title>
        <authorList>
            <person name="Liechti N."/>
            <person name="Schurch N."/>
            <person name="Bruggmann R."/>
            <person name="Wittwer M."/>
        </authorList>
    </citation>
    <scope>NUCLEOTIDE SEQUENCE [LARGE SCALE GENOMIC DNA]</scope>
    <source>
        <strain evidence="2 3">ATCC 30569</strain>
    </source>
</reference>
<evidence type="ECO:0000256" key="1">
    <source>
        <dbReference type="SAM" id="MobiDB-lite"/>
    </source>
</evidence>
<sequence>MSSRKTKNEVILISDDDSEQETQEINNYLKRKESTSQNSEKEDEEEQSHASNKKRKITSLDVVENNSARFPISEEESTKNQSKLKESTNYENPFFQNIPLYQMRIIVSYLDFLSFLKLSQTCSFIRTEYFSKTEFWNALSEQVIVHSLSPSLVFDKSSTESIAVIPNKFSLVTLRTFFSIYFESFSFMNQTSRLVLDFDSYMYNTLDKKDVCLIPSYFKNLRDLQLLNIKFSEAKDQLPIIKSIISNQMTGLKRLKITFSENNTSNRSFLESQNNLLHETETASEFSKFLPCLQGLEAFHIGNVIGCTISSEKWTPQLSWTELLQIDQVAQETLLSFGVENVLSSDFHKLLFGDQKILPRLEELFVRSVMDNCGALTDMFQRASLKKLIISDFITNNANVFQYIVKQLPNITYMDVKLVPSDGETKPDGMVYLKSDSLRFLKFSDFNKFFDSNLIQLDLPNIEQLSLENFGEISILQEKLLHLTKLEIRNSMMLTGQLHSILSKCATSVSYLIIDSCPNVRNIHILKDVFGEKFAYLRHCQISNCKLLEKVSISCIGVGVEDVKYLYMQNLSLSNLQSLREFRCEYGTDQITSRIVSLNLSYCDGLKVLHPEASLKTIQNLSVTGGCESNLWNSIIQNCLKSAQELKTLTLHFKNSILVHAFAFRLSNLIRDIPRVEEFTLSSKFSTNTFMFNFSSLSLKKLKIISENENPVDFYITTPLLENLELTRITNIRIKSNHLSSLNVTHSNMRQLSISSDNNQLSNMENIYLNTVTGEALLKTLSQCPNVKRLTLIQVDSNAIVKTLLPRFEFLENLYISGPVRRFQLIPSLRMVNIMSQTLQSVIVPKIETSKYYQLAKLNLSFCSNLSKIDIESKDTTLPYLRMVDVRTTKVQDASLKKIISRAPRLSCIRAGSSAVSEKFEKEIKQGNRKANFTKK</sequence>
<proteinExistence type="predicted"/>